<dbReference type="STRING" id="1192034.CAP_1257"/>
<gene>
    <name evidence="1" type="ORF">CAP_1257</name>
</gene>
<organism evidence="1 2">
    <name type="scientific">Chondromyces apiculatus DSM 436</name>
    <dbReference type="NCBI Taxonomy" id="1192034"/>
    <lineage>
        <taxon>Bacteria</taxon>
        <taxon>Pseudomonadati</taxon>
        <taxon>Myxococcota</taxon>
        <taxon>Polyangia</taxon>
        <taxon>Polyangiales</taxon>
        <taxon>Polyangiaceae</taxon>
        <taxon>Chondromyces</taxon>
    </lineage>
</organism>
<protein>
    <submittedName>
        <fullName evidence="1">Uncharacterized protein</fullName>
    </submittedName>
</protein>
<dbReference type="Proteomes" id="UP000019678">
    <property type="component" value="Unassembled WGS sequence"/>
</dbReference>
<evidence type="ECO:0000313" key="2">
    <source>
        <dbReference type="Proteomes" id="UP000019678"/>
    </source>
</evidence>
<dbReference type="EMBL" id="ASRX01000013">
    <property type="protein sequence ID" value="EYF06998.1"/>
    <property type="molecule type" value="Genomic_DNA"/>
</dbReference>
<reference evidence="1 2" key="1">
    <citation type="submission" date="2013-05" db="EMBL/GenBank/DDBJ databases">
        <title>Genome assembly of Chondromyces apiculatus DSM 436.</title>
        <authorList>
            <person name="Sharma G."/>
            <person name="Khatri I."/>
            <person name="Kaur C."/>
            <person name="Mayilraj S."/>
            <person name="Subramanian S."/>
        </authorList>
    </citation>
    <scope>NUCLEOTIDE SEQUENCE [LARGE SCALE GENOMIC DNA]</scope>
    <source>
        <strain evidence="1 2">DSM 436</strain>
    </source>
</reference>
<proteinExistence type="predicted"/>
<dbReference type="AlphaFoldDB" id="A0A017TCJ1"/>
<name>A0A017TCJ1_9BACT</name>
<comment type="caution">
    <text evidence="1">The sequence shown here is derived from an EMBL/GenBank/DDBJ whole genome shotgun (WGS) entry which is preliminary data.</text>
</comment>
<evidence type="ECO:0000313" key="1">
    <source>
        <dbReference type="EMBL" id="EYF06998.1"/>
    </source>
</evidence>
<keyword evidence="2" id="KW-1185">Reference proteome</keyword>
<accession>A0A017TCJ1</accession>
<sequence>MRSHGAEGTRARRSRRAIYRGSGTLAMCGSGPHPGGALFKSLCRLADRFRACPDDVEAARIGSILSLLAMHASKRSEEDFRYELGSFLMDLALEDERRAAEPPVVDVVLAPCSTASTPRPVPYARAHLAR</sequence>